<dbReference type="AlphaFoldDB" id="A0A0R3TN59"/>
<feature type="domain" description="Symplekin/Pta1 N-terminal" evidence="5">
    <location>
        <begin position="108"/>
        <end position="392"/>
    </location>
</feature>
<dbReference type="InterPro" id="IPR011989">
    <property type="entry name" value="ARM-like"/>
</dbReference>
<reference evidence="6 7" key="2">
    <citation type="submission" date="2018-11" db="EMBL/GenBank/DDBJ databases">
        <authorList>
            <consortium name="Pathogen Informatics"/>
        </authorList>
    </citation>
    <scope>NUCLEOTIDE SEQUENCE [LARGE SCALE GENOMIC DNA]</scope>
</reference>
<dbReference type="GO" id="GO:0006397">
    <property type="term" value="P:mRNA processing"/>
    <property type="evidence" value="ECO:0007669"/>
    <property type="project" value="UniProtKB-KW"/>
</dbReference>
<dbReference type="WBParaSite" id="HNAJ_0000880101-mRNA-1">
    <property type="protein sequence ID" value="HNAJ_0000880101-mRNA-1"/>
    <property type="gene ID" value="HNAJ_0000880101"/>
</dbReference>
<gene>
    <name evidence="6" type="ORF">HNAJ_LOCUS8797</name>
</gene>
<dbReference type="InterPro" id="IPR016024">
    <property type="entry name" value="ARM-type_fold"/>
</dbReference>
<evidence type="ECO:0000256" key="3">
    <source>
        <dbReference type="ARBA" id="ARBA00023242"/>
    </source>
</evidence>
<keyword evidence="7" id="KW-1185">Reference proteome</keyword>
<protein>
    <submittedName>
        <fullName evidence="8">SYMPK_PTA1_N domain-containing protein</fullName>
    </submittedName>
</protein>
<dbReference type="OrthoDB" id="331600at2759"/>
<evidence type="ECO:0000256" key="1">
    <source>
        <dbReference type="ARBA" id="ARBA00004123"/>
    </source>
</evidence>
<evidence type="ECO:0000256" key="2">
    <source>
        <dbReference type="ARBA" id="ARBA00022664"/>
    </source>
</evidence>
<evidence type="ECO:0000259" key="5">
    <source>
        <dbReference type="Pfam" id="PF11935"/>
    </source>
</evidence>
<dbReference type="SUPFAM" id="SSF48371">
    <property type="entry name" value="ARM repeat"/>
    <property type="match status" value="1"/>
</dbReference>
<dbReference type="PANTHER" id="PTHR15245:SF20">
    <property type="entry name" value="SYMPLEKIN"/>
    <property type="match status" value="1"/>
</dbReference>
<dbReference type="Gene3D" id="1.25.10.10">
    <property type="entry name" value="Leucine-rich Repeat Variant"/>
    <property type="match status" value="1"/>
</dbReference>
<dbReference type="PANTHER" id="PTHR15245">
    <property type="entry name" value="SYMPLEKIN-RELATED"/>
    <property type="match status" value="1"/>
</dbReference>
<feature type="compositionally biased region" description="Low complexity" evidence="4">
    <location>
        <begin position="436"/>
        <end position="448"/>
    </location>
</feature>
<feature type="region of interest" description="Disordered" evidence="4">
    <location>
        <begin position="405"/>
        <end position="452"/>
    </location>
</feature>
<dbReference type="Proteomes" id="UP000278807">
    <property type="component" value="Unassembled WGS sequence"/>
</dbReference>
<organism evidence="8">
    <name type="scientific">Rodentolepis nana</name>
    <name type="common">Dwarf tapeworm</name>
    <name type="synonym">Hymenolepis nana</name>
    <dbReference type="NCBI Taxonomy" id="102285"/>
    <lineage>
        <taxon>Eukaryota</taxon>
        <taxon>Metazoa</taxon>
        <taxon>Spiralia</taxon>
        <taxon>Lophotrochozoa</taxon>
        <taxon>Platyhelminthes</taxon>
        <taxon>Cestoda</taxon>
        <taxon>Eucestoda</taxon>
        <taxon>Cyclophyllidea</taxon>
        <taxon>Hymenolepididae</taxon>
        <taxon>Rodentolepis</taxon>
    </lineage>
</organism>
<dbReference type="STRING" id="102285.A0A0R3TN59"/>
<dbReference type="Pfam" id="PF11935">
    <property type="entry name" value="SYMPK_PTA1_N"/>
    <property type="match status" value="1"/>
</dbReference>
<evidence type="ECO:0000313" key="7">
    <source>
        <dbReference type="Proteomes" id="UP000278807"/>
    </source>
</evidence>
<dbReference type="InterPro" id="IPR021850">
    <property type="entry name" value="Symplekin/Pta1"/>
</dbReference>
<keyword evidence="3" id="KW-0539">Nucleus</keyword>
<proteinExistence type="predicted"/>
<feature type="region of interest" description="Disordered" evidence="4">
    <location>
        <begin position="763"/>
        <end position="782"/>
    </location>
</feature>
<sequence length="1043" mass="116520">MSRRVRVNQFDRVVGILRQAALSNDMREKLDFLHQVRELILKFDRSLLDSFFEEVVAFQHCPHSNLKLFVVKFIEDACVEDPRIIKKSIICLSTLFNLCLNSEPPKSVVLQAIIDAMKTIYSLSLTRAIKLGVIESGAVSGGGIEADSLADICLETFRSVVTFKDEIFRLLVPSAVQFLPGSNFAQHNPMYLTRRCASLSDSVRVSIVNFIEVVVLHQSRRPNKSNEQSDITLDQIPDLTNNLLRTIVDASSAQSSLTPLPGICIVRPKRLADEADRLLSGLMKLPLKQSDDFGFTSIVTGPVFEALIDTIVRIACQRPQFFSLAVQSFECIHVNLPPHFSQAEVNSARWKLKSALLCLLQNSSEVGHDWQSRIVILLTDLGATQQEISSVMSVISSHGTRSQKRRFSAMLDDEEEDEEEDEEGILAPQGNKRSRIGSASITSASGARDVSGSSRASVASIEEIALCLVPKLTCPNVADLVLLSMVNLPTSMPPVFNSTYTPIAAAGTNTQVSHLARLLAAQLSVWVNDEDPVVAAANRDLLGQLLESGSPAGKNIDTGVEIKPKKTHRQSKRQEKIDEDDEDAFMRDHAARVHSSKPMNISVVQGASSQSGMATNKPSLHPSTGLLSTAGITRPFSLDRLIVRLPSTQKREFVLQTFQRILKFEPSKSKFNEEGHVLKHVLSNAPHLSHQEKSYVKILSHLLVHGPFTKNLYNMFIEYVMSNLKDNFDSLVSLVVYEYTHFRGFSFEGAVMELLKSRAPGSLEGGITDSTEGGGDQQDESNDEARRLLLESQRQLMALRAREGNDESDQIGLHMNPLLYEGRYDETGDDAMMKPSRRSADGERSLEFYDNMIIDILYRFSDASIKAPYFGRFLFEIPFLTTRVITFLRQYCTVPDNAEYGFEVVRNLIELKQTQWREELLNLFLGFSAHENQIVQKAAIKSACQLAQSSSKWEQIVEHRAIERMKRILEPEPKSEMFADLCIKPPEVTDKWTTETFKLCGQLFLGLLPQNPGKLLPSLMDIYMAANDAVRLLIIQNIDKAGN</sequence>
<evidence type="ECO:0000313" key="8">
    <source>
        <dbReference type="WBParaSite" id="HNAJ_0000880101-mRNA-1"/>
    </source>
</evidence>
<dbReference type="InterPro" id="IPR032460">
    <property type="entry name" value="Symplekin/Pta1_N"/>
</dbReference>
<reference evidence="8" key="1">
    <citation type="submission" date="2017-02" db="UniProtKB">
        <authorList>
            <consortium name="WormBaseParasite"/>
        </authorList>
    </citation>
    <scope>IDENTIFICATION</scope>
</reference>
<evidence type="ECO:0000313" key="6">
    <source>
        <dbReference type="EMBL" id="VDO04926.1"/>
    </source>
</evidence>
<name>A0A0R3TN59_RODNA</name>
<dbReference type="EMBL" id="UZAE01012393">
    <property type="protein sequence ID" value="VDO04926.1"/>
    <property type="molecule type" value="Genomic_DNA"/>
</dbReference>
<keyword evidence="2" id="KW-0507">mRNA processing</keyword>
<accession>A0A0R3TN59</accession>
<comment type="subcellular location">
    <subcellularLocation>
        <location evidence="1">Nucleus</location>
    </subcellularLocation>
</comment>
<feature type="compositionally biased region" description="Acidic residues" evidence="4">
    <location>
        <begin position="411"/>
        <end position="424"/>
    </location>
</feature>
<dbReference type="GO" id="GO:0005847">
    <property type="term" value="C:mRNA cleavage and polyadenylation specificity factor complex"/>
    <property type="evidence" value="ECO:0007669"/>
    <property type="project" value="TreeGrafter"/>
</dbReference>
<evidence type="ECO:0000256" key="4">
    <source>
        <dbReference type="SAM" id="MobiDB-lite"/>
    </source>
</evidence>